<dbReference type="STRING" id="1123392.GCA_000376425_00343"/>
<dbReference type="PANTHER" id="PTHR32120:SF11">
    <property type="entry name" value="SMALL RIBOSOMAL SUBUNIT BIOGENESIS GTPASE RSGA 1, MITOCHONDRIAL-RELATED"/>
    <property type="match status" value="1"/>
</dbReference>
<accession>A0A106BND9</accession>
<evidence type="ECO:0000256" key="1">
    <source>
        <dbReference type="ARBA" id="ARBA00022741"/>
    </source>
</evidence>
<dbReference type="InterPro" id="IPR004881">
    <property type="entry name" value="Ribosome_biogen_GTPase_RsgA"/>
</dbReference>
<dbReference type="HAMAP" id="MF_01820">
    <property type="entry name" value="GTPase_RsgA"/>
    <property type="match status" value="1"/>
</dbReference>
<keyword evidence="7" id="KW-1185">Reference proteome</keyword>
<comment type="function">
    <text evidence="3">One of several proteins that assist in the late maturation steps of the functional core of the 30S ribosomal subunit. Helps release RbfA from mature subunits. May play a role in the assembly of ribosomal proteins into the subunit. Circularly permuted GTPase that catalyzes slow GTP hydrolysis, GTPase activity is stimulated by the 30S ribosomal subunit.</text>
</comment>
<keyword evidence="3" id="KW-0479">Metal-binding</keyword>
<keyword evidence="3" id="KW-0378">Hydrolase</keyword>
<dbReference type="PROSITE" id="PS51721">
    <property type="entry name" value="G_CP"/>
    <property type="match status" value="1"/>
</dbReference>
<dbReference type="InterPro" id="IPR012340">
    <property type="entry name" value="NA-bd_OB-fold"/>
</dbReference>
<dbReference type="PROSITE" id="PS50936">
    <property type="entry name" value="ENGC_GTPASE"/>
    <property type="match status" value="1"/>
</dbReference>
<comment type="caution">
    <text evidence="6">The sequence shown here is derived from an EMBL/GenBank/DDBJ whole genome shotgun (WGS) entry which is preliminary data.</text>
</comment>
<comment type="cofactor">
    <cofactor evidence="3">
        <name>Zn(2+)</name>
        <dbReference type="ChEBI" id="CHEBI:29105"/>
    </cofactor>
    <text evidence="3">Binds 1 zinc ion per subunit.</text>
</comment>
<protein>
    <recommendedName>
        <fullName evidence="3">Small ribosomal subunit biogenesis GTPase RsgA</fullName>
        <ecNumber evidence="3">3.6.1.-</ecNumber>
    </recommendedName>
</protein>
<proteinExistence type="inferred from homology"/>
<dbReference type="GO" id="GO:0019843">
    <property type="term" value="F:rRNA binding"/>
    <property type="evidence" value="ECO:0007669"/>
    <property type="project" value="UniProtKB-KW"/>
</dbReference>
<evidence type="ECO:0000256" key="2">
    <source>
        <dbReference type="ARBA" id="ARBA00023134"/>
    </source>
</evidence>
<dbReference type="Pfam" id="PF03193">
    <property type="entry name" value="RsgA_GTPase"/>
    <property type="match status" value="1"/>
</dbReference>
<dbReference type="AlphaFoldDB" id="A0A106BND9"/>
<feature type="binding site" evidence="3">
    <location>
        <begin position="164"/>
        <end position="172"/>
    </location>
    <ligand>
        <name>GTP</name>
        <dbReference type="ChEBI" id="CHEBI:37565"/>
    </ligand>
</feature>
<dbReference type="NCBIfam" id="TIGR00157">
    <property type="entry name" value="ribosome small subunit-dependent GTPase A"/>
    <property type="match status" value="1"/>
</dbReference>
<comment type="subunit">
    <text evidence="3">Monomer. Associates with 30S ribosomal subunit, binds 16S rRNA.</text>
</comment>
<keyword evidence="1 3" id="KW-0547">Nucleotide-binding</keyword>
<keyword evidence="3" id="KW-0699">rRNA-binding</keyword>
<comment type="subcellular location">
    <subcellularLocation>
        <location evidence="3">Cytoplasm</location>
    </subcellularLocation>
</comment>
<keyword evidence="3" id="KW-0963">Cytoplasm</keyword>
<feature type="binding site" evidence="3">
    <location>
        <begin position="115"/>
        <end position="118"/>
    </location>
    <ligand>
        <name>GTP</name>
        <dbReference type="ChEBI" id="CHEBI:37565"/>
    </ligand>
</feature>
<reference evidence="6 7" key="1">
    <citation type="journal article" date="2015" name="Appl. Environ. Microbiol.">
        <title>Aerobic and Anaerobic Thiosulfate Oxidation by a Cold-Adapted, Subglacial Chemoautotroph.</title>
        <authorList>
            <person name="Harrold Z.R."/>
            <person name="Skidmore M.L."/>
            <person name="Hamilton T.L."/>
            <person name="Desch L."/>
            <person name="Amada K."/>
            <person name="van Gelder W."/>
            <person name="Glover K."/>
            <person name="Roden E.E."/>
            <person name="Boyd E.S."/>
        </authorList>
    </citation>
    <scope>NUCLEOTIDE SEQUENCE [LARGE SCALE GENOMIC DNA]</scope>
    <source>
        <strain evidence="6 7">RG</strain>
    </source>
</reference>
<dbReference type="PANTHER" id="PTHR32120">
    <property type="entry name" value="SMALL RIBOSOMAL SUBUNIT BIOGENESIS GTPASE RSGA"/>
    <property type="match status" value="1"/>
</dbReference>
<keyword evidence="2 3" id="KW-0342">GTP-binding</keyword>
<dbReference type="Gene3D" id="1.10.40.50">
    <property type="entry name" value="Probable gtpase engc, domain 3"/>
    <property type="match status" value="1"/>
</dbReference>
<feature type="binding site" evidence="3">
    <location>
        <position position="246"/>
    </location>
    <ligand>
        <name>Zn(2+)</name>
        <dbReference type="ChEBI" id="CHEBI:29105"/>
    </ligand>
</feature>
<dbReference type="InterPro" id="IPR030378">
    <property type="entry name" value="G_CP_dom"/>
</dbReference>
<name>A0A106BND9_THIDE</name>
<dbReference type="EMBL" id="LDUG01000024">
    <property type="protein sequence ID" value="KVW95665.1"/>
    <property type="molecule type" value="Genomic_DNA"/>
</dbReference>
<gene>
    <name evidence="3" type="primary">rsgA</name>
    <name evidence="6" type="ORF">ABW22_09510</name>
</gene>
<sequence>MTVLTGQVVAAFSRRFIVATADGELPCQVKGRHLRVVCGDQVEVRRDGDAGVIEAVLPRASLLYRSDAFKSKAIAANVTQLAVVVAARPSFSMELVQRCILTAEDQGIASLLILNKADLPETPAALERLGLLTRIGYPLVMLSALTDVAPLRPALHGHTTLLIGQSGMGKSTLINALFPDASVVTAEYSVALDSGRHTTTHTRLHRLDADAAVIDSPGLQEFALQHMDANALAHGFVEFRPFLGQCRFRDCKHETEPGCRLQEAAAAGEIDPARLKLFQTLRRLQQNAAQRL</sequence>
<keyword evidence="3" id="KW-0694">RNA-binding</keyword>
<dbReference type="InterPro" id="IPR010914">
    <property type="entry name" value="RsgA_GTPase_dom"/>
</dbReference>
<dbReference type="CDD" id="cd01854">
    <property type="entry name" value="YjeQ_EngC"/>
    <property type="match status" value="1"/>
</dbReference>
<evidence type="ECO:0000313" key="7">
    <source>
        <dbReference type="Proteomes" id="UP000064243"/>
    </source>
</evidence>
<dbReference type="eggNOG" id="COG1162">
    <property type="taxonomic scope" value="Bacteria"/>
</dbReference>
<keyword evidence="3" id="KW-0690">Ribosome biogenesis</keyword>
<evidence type="ECO:0000259" key="5">
    <source>
        <dbReference type="PROSITE" id="PS51721"/>
    </source>
</evidence>
<organism evidence="6 7">
    <name type="scientific">Thiobacillus denitrificans</name>
    <dbReference type="NCBI Taxonomy" id="36861"/>
    <lineage>
        <taxon>Bacteria</taxon>
        <taxon>Pseudomonadati</taxon>
        <taxon>Pseudomonadota</taxon>
        <taxon>Betaproteobacteria</taxon>
        <taxon>Nitrosomonadales</taxon>
        <taxon>Thiobacillaceae</taxon>
        <taxon>Thiobacillus</taxon>
    </lineage>
</organism>
<keyword evidence="3" id="KW-0862">Zinc</keyword>
<dbReference type="GO" id="GO:0046872">
    <property type="term" value="F:metal ion binding"/>
    <property type="evidence" value="ECO:0007669"/>
    <property type="project" value="UniProtKB-KW"/>
</dbReference>
<evidence type="ECO:0000259" key="4">
    <source>
        <dbReference type="PROSITE" id="PS50936"/>
    </source>
</evidence>
<evidence type="ECO:0000313" key="6">
    <source>
        <dbReference type="EMBL" id="KVW95665.1"/>
    </source>
</evidence>
<dbReference type="PATRIC" id="fig|36861.3.peg.1563"/>
<dbReference type="GO" id="GO:0005737">
    <property type="term" value="C:cytoplasm"/>
    <property type="evidence" value="ECO:0007669"/>
    <property type="project" value="UniProtKB-SubCell"/>
</dbReference>
<dbReference type="Proteomes" id="UP000064243">
    <property type="component" value="Unassembled WGS sequence"/>
</dbReference>
<dbReference type="EC" id="3.6.1.-" evidence="3"/>
<dbReference type="InterPro" id="IPR027417">
    <property type="entry name" value="P-loop_NTPase"/>
</dbReference>
<feature type="domain" description="CP-type G" evidence="5">
    <location>
        <begin position="67"/>
        <end position="222"/>
    </location>
</feature>
<dbReference type="RefSeq" id="WP_059755471.1">
    <property type="nucleotide sequence ID" value="NZ_LDUG01000024.1"/>
</dbReference>
<dbReference type="GO" id="GO:0003924">
    <property type="term" value="F:GTPase activity"/>
    <property type="evidence" value="ECO:0007669"/>
    <property type="project" value="UniProtKB-UniRule"/>
</dbReference>
<feature type="domain" description="EngC GTPase" evidence="4">
    <location>
        <begin position="76"/>
        <end position="220"/>
    </location>
</feature>
<comment type="similarity">
    <text evidence="3">Belongs to the TRAFAC class YlqF/YawG GTPase family. RsgA subfamily.</text>
</comment>
<feature type="binding site" evidence="3">
    <location>
        <position position="251"/>
    </location>
    <ligand>
        <name>Zn(2+)</name>
        <dbReference type="ChEBI" id="CHEBI:29105"/>
    </ligand>
</feature>
<feature type="binding site" evidence="3">
    <location>
        <position position="259"/>
    </location>
    <ligand>
        <name>Zn(2+)</name>
        <dbReference type="ChEBI" id="CHEBI:29105"/>
    </ligand>
</feature>
<dbReference type="SUPFAM" id="SSF52540">
    <property type="entry name" value="P-loop containing nucleoside triphosphate hydrolases"/>
    <property type="match status" value="1"/>
</dbReference>
<dbReference type="GO" id="GO:0042274">
    <property type="term" value="P:ribosomal small subunit biogenesis"/>
    <property type="evidence" value="ECO:0007669"/>
    <property type="project" value="UniProtKB-UniRule"/>
</dbReference>
<dbReference type="GO" id="GO:0005525">
    <property type="term" value="F:GTP binding"/>
    <property type="evidence" value="ECO:0007669"/>
    <property type="project" value="UniProtKB-UniRule"/>
</dbReference>
<dbReference type="Gene3D" id="3.40.50.300">
    <property type="entry name" value="P-loop containing nucleotide triphosphate hydrolases"/>
    <property type="match status" value="1"/>
</dbReference>
<feature type="binding site" evidence="3">
    <location>
        <position position="253"/>
    </location>
    <ligand>
        <name>Zn(2+)</name>
        <dbReference type="ChEBI" id="CHEBI:29105"/>
    </ligand>
</feature>
<evidence type="ECO:0000256" key="3">
    <source>
        <dbReference type="HAMAP-Rule" id="MF_01820"/>
    </source>
</evidence>
<dbReference type="Gene3D" id="2.40.50.140">
    <property type="entry name" value="Nucleic acid-binding proteins"/>
    <property type="match status" value="1"/>
</dbReference>